<comment type="caution">
    <text evidence="2">The sequence shown here is derived from an EMBL/GenBank/DDBJ whole genome shotgun (WGS) entry which is preliminary data.</text>
</comment>
<feature type="region of interest" description="Disordered" evidence="1">
    <location>
        <begin position="1"/>
        <end position="33"/>
    </location>
</feature>
<gene>
    <name evidence="2" type="ORF">Ari01nite_96150</name>
</gene>
<dbReference type="Proteomes" id="UP000636960">
    <property type="component" value="Unassembled WGS sequence"/>
</dbReference>
<proteinExistence type="predicted"/>
<accession>A0A919K721</accession>
<sequence>MPQPGLGCVSVPAQPFGLGGQGGDPRVGKPAVPPEPAVHGLLALDDDELPGGEPVQRTVEGAGPQHDIADGQRLDRTDDAEAWFWIAVKAAGWWAFCGGSKVTVTGNERREPRTRHEFLKWAALPAERPSAMRKFWISVSAAFALAMGGSSAGIPPTAEILDAQRLVARGDPAAPRGGLVMRFFSVVPTDSNEQCTPFPAPAQIPATARLGEPIAYHGARYTVRSIGVADQGRERVWLVARVEVAHPRCPGSGSVWEFLFTTAGGTIYQPTPQGRRGEFTLYEIPAGGWATGLVFFDLPTTDVTGGAVGFRKPPFATSFTNPAPTRPYGLWPVPASPPAVRAPHAYPFP</sequence>
<evidence type="ECO:0000313" key="2">
    <source>
        <dbReference type="EMBL" id="GIF02151.1"/>
    </source>
</evidence>
<keyword evidence="3" id="KW-1185">Reference proteome</keyword>
<reference evidence="2" key="1">
    <citation type="submission" date="2021-01" db="EMBL/GenBank/DDBJ databases">
        <title>Whole genome shotgun sequence of Actinoplanes rishiriensis NBRC 108556.</title>
        <authorList>
            <person name="Komaki H."/>
            <person name="Tamura T."/>
        </authorList>
    </citation>
    <scope>NUCLEOTIDE SEQUENCE</scope>
    <source>
        <strain evidence="2">NBRC 108556</strain>
    </source>
</reference>
<evidence type="ECO:0000313" key="3">
    <source>
        <dbReference type="Proteomes" id="UP000636960"/>
    </source>
</evidence>
<organism evidence="2 3">
    <name type="scientific">Paractinoplanes rishiriensis</name>
    <dbReference type="NCBI Taxonomy" id="1050105"/>
    <lineage>
        <taxon>Bacteria</taxon>
        <taxon>Bacillati</taxon>
        <taxon>Actinomycetota</taxon>
        <taxon>Actinomycetes</taxon>
        <taxon>Micromonosporales</taxon>
        <taxon>Micromonosporaceae</taxon>
        <taxon>Paractinoplanes</taxon>
    </lineage>
</organism>
<name>A0A919K721_9ACTN</name>
<evidence type="ECO:0000256" key="1">
    <source>
        <dbReference type="SAM" id="MobiDB-lite"/>
    </source>
</evidence>
<dbReference type="AlphaFoldDB" id="A0A919K721"/>
<dbReference type="EMBL" id="BOMV01000122">
    <property type="protein sequence ID" value="GIF02151.1"/>
    <property type="molecule type" value="Genomic_DNA"/>
</dbReference>
<protein>
    <submittedName>
        <fullName evidence="2">Uncharacterized protein</fullName>
    </submittedName>
</protein>